<evidence type="ECO:0000313" key="2">
    <source>
        <dbReference type="EMBL" id="OLQ09641.1"/>
    </source>
</evidence>
<reference evidence="2 3" key="1">
    <citation type="submission" date="2016-02" db="EMBL/GenBank/DDBJ databases">
        <title>Genome analysis of coral dinoflagellate symbionts highlights evolutionary adaptations to a symbiotic lifestyle.</title>
        <authorList>
            <person name="Aranda M."/>
            <person name="Li Y."/>
            <person name="Liew Y.J."/>
            <person name="Baumgarten S."/>
            <person name="Simakov O."/>
            <person name="Wilson M."/>
            <person name="Piel J."/>
            <person name="Ashoor H."/>
            <person name="Bougouffa S."/>
            <person name="Bajic V.B."/>
            <person name="Ryu T."/>
            <person name="Ravasi T."/>
            <person name="Bayer T."/>
            <person name="Micklem G."/>
            <person name="Kim H."/>
            <person name="Bhak J."/>
            <person name="Lajeunesse T.C."/>
            <person name="Voolstra C.R."/>
        </authorList>
    </citation>
    <scope>NUCLEOTIDE SEQUENCE [LARGE SCALE GENOMIC DNA]</scope>
    <source>
        <strain evidence="2 3">CCMP2467</strain>
    </source>
</reference>
<gene>
    <name evidence="2" type="ORF">AK812_SmicGene6706</name>
</gene>
<dbReference type="Proteomes" id="UP000186817">
    <property type="component" value="Unassembled WGS sequence"/>
</dbReference>
<name>A0A1Q9EQH2_SYMMI</name>
<sequence>MKPTPSAVSRWEEEEDREGGNQQGGEEEGEEVAEEGMVLLQYLTSVNRHQAICGDFRGMTSSIAKWIRVSDHVRTLCVTANGDEGSQLLLLLLNFFVNVAGDLVGDLDRRGEWDLALRDLPSSDLKETTDGALWRKGQTWVSTYSYTRSLLSAPAIISSRAARIPVNFVFEFALGLHSRLEYLPVTGKQSKGRLGDAELCHEI</sequence>
<proteinExistence type="predicted"/>
<accession>A0A1Q9EQH2</accession>
<evidence type="ECO:0000313" key="3">
    <source>
        <dbReference type="Proteomes" id="UP000186817"/>
    </source>
</evidence>
<feature type="region of interest" description="Disordered" evidence="1">
    <location>
        <begin position="1"/>
        <end position="31"/>
    </location>
</feature>
<keyword evidence="3" id="KW-1185">Reference proteome</keyword>
<dbReference type="EMBL" id="LSRX01000093">
    <property type="protein sequence ID" value="OLQ09641.1"/>
    <property type="molecule type" value="Genomic_DNA"/>
</dbReference>
<evidence type="ECO:0000256" key="1">
    <source>
        <dbReference type="SAM" id="MobiDB-lite"/>
    </source>
</evidence>
<protein>
    <submittedName>
        <fullName evidence="2">Uncharacterized protein</fullName>
    </submittedName>
</protein>
<dbReference type="AlphaFoldDB" id="A0A1Q9EQH2"/>
<organism evidence="2 3">
    <name type="scientific">Symbiodinium microadriaticum</name>
    <name type="common">Dinoflagellate</name>
    <name type="synonym">Zooxanthella microadriatica</name>
    <dbReference type="NCBI Taxonomy" id="2951"/>
    <lineage>
        <taxon>Eukaryota</taxon>
        <taxon>Sar</taxon>
        <taxon>Alveolata</taxon>
        <taxon>Dinophyceae</taxon>
        <taxon>Suessiales</taxon>
        <taxon>Symbiodiniaceae</taxon>
        <taxon>Symbiodinium</taxon>
    </lineage>
</organism>
<comment type="caution">
    <text evidence="2">The sequence shown here is derived from an EMBL/GenBank/DDBJ whole genome shotgun (WGS) entry which is preliminary data.</text>
</comment>